<keyword evidence="5" id="KW-0804">Transcription</keyword>
<keyword evidence="9" id="KW-1185">Reference proteome</keyword>
<dbReference type="GO" id="GO:0006352">
    <property type="term" value="P:DNA-templated transcription initiation"/>
    <property type="evidence" value="ECO:0007669"/>
    <property type="project" value="InterPro"/>
</dbReference>
<dbReference type="NCBIfam" id="TIGR02937">
    <property type="entry name" value="sigma70-ECF"/>
    <property type="match status" value="1"/>
</dbReference>
<feature type="domain" description="RNA polymerase sigma-70 region 2" evidence="6">
    <location>
        <begin position="10"/>
        <end position="74"/>
    </location>
</feature>
<evidence type="ECO:0000259" key="7">
    <source>
        <dbReference type="Pfam" id="PF08281"/>
    </source>
</evidence>
<dbReference type="AlphaFoldDB" id="A0A1H9U858"/>
<feature type="domain" description="RNA polymerase sigma factor 70 region 4 type 2" evidence="7">
    <location>
        <begin position="125"/>
        <end position="175"/>
    </location>
</feature>
<comment type="similarity">
    <text evidence="1">Belongs to the sigma-70 factor family. ECF subfamily.</text>
</comment>
<dbReference type="OrthoDB" id="3211555at2"/>
<accession>A0A1H9U858</accession>
<dbReference type="InterPro" id="IPR014284">
    <property type="entry name" value="RNA_pol_sigma-70_dom"/>
</dbReference>
<protein>
    <submittedName>
        <fullName evidence="8">RNA polymerase sigma-70 factor, ECF subfamily</fullName>
    </submittedName>
</protein>
<dbReference type="InterPro" id="IPR052704">
    <property type="entry name" value="ECF_Sigma-70_Domain"/>
</dbReference>
<sequence length="316" mass="34723">MELDELFGERRRLMSLAFRMTGTLADAEDVVQETYLRWYRLEEAEREAIANPVGWLTRVASRVALDLLGSARRRRERYIGQWLPEPVNAELFRYTAPHRDGQVPGTADLVDPLDRVTLDDAVGSALLVVLEAMTPAERVAFVMHDVFGISFNEIAEVVGRSPAAVRQLATAGRRHVRESRVAGVSRAEHDRAVRAFLAASRTGDVQSLMRTLAPDVQLRVDGGGYVNAAANVVEGQDRVARFLLGSQAKLPMLALEEQRLGDGLGVRIQNGHVLTGVVSFGAHEGLITQVLIMINPEKLTSWIRIPGDSGRGEGNV</sequence>
<dbReference type="SUPFAM" id="SSF88659">
    <property type="entry name" value="Sigma3 and sigma4 domains of RNA polymerase sigma factors"/>
    <property type="match status" value="1"/>
</dbReference>
<keyword evidence="3" id="KW-0805">Transcription regulation</keyword>
<comment type="subunit">
    <text evidence="2">Interacts transiently with the RNA polymerase catalytic core formed by RpoA, RpoB, RpoC and RpoZ (2 alpha, 1 beta, 1 beta' and 1 omega subunit) to form the RNA polymerase holoenzyme that can initiate transcription.</text>
</comment>
<dbReference type="NCBIfam" id="NF007214">
    <property type="entry name" value="PRK09636.1"/>
    <property type="match status" value="1"/>
</dbReference>
<evidence type="ECO:0000256" key="4">
    <source>
        <dbReference type="ARBA" id="ARBA00023082"/>
    </source>
</evidence>
<reference evidence="9" key="1">
    <citation type="submission" date="2016-10" db="EMBL/GenBank/DDBJ databases">
        <authorList>
            <person name="Varghese N."/>
            <person name="Submissions S."/>
        </authorList>
    </citation>
    <scope>NUCLEOTIDE SEQUENCE [LARGE SCALE GENOMIC DNA]</scope>
    <source>
        <strain evidence="9">DSM 44437</strain>
    </source>
</reference>
<evidence type="ECO:0000313" key="9">
    <source>
        <dbReference type="Proteomes" id="UP000199503"/>
    </source>
</evidence>
<gene>
    <name evidence="8" type="ORF">SAMN04488000_11569</name>
</gene>
<dbReference type="Gene3D" id="3.10.450.50">
    <property type="match status" value="1"/>
</dbReference>
<evidence type="ECO:0000259" key="6">
    <source>
        <dbReference type="Pfam" id="PF04542"/>
    </source>
</evidence>
<dbReference type="Pfam" id="PF08281">
    <property type="entry name" value="Sigma70_r4_2"/>
    <property type="match status" value="1"/>
</dbReference>
<dbReference type="InterPro" id="IPR032710">
    <property type="entry name" value="NTF2-like_dom_sf"/>
</dbReference>
<keyword evidence="4" id="KW-0731">Sigma factor</keyword>
<dbReference type="RefSeq" id="WP_089922103.1">
    <property type="nucleotide sequence ID" value="NZ_FOFV01000015.1"/>
</dbReference>
<dbReference type="SUPFAM" id="SSF88946">
    <property type="entry name" value="Sigma2 domain of RNA polymerase sigma factors"/>
    <property type="match status" value="1"/>
</dbReference>
<evidence type="ECO:0000313" key="8">
    <source>
        <dbReference type="EMBL" id="SES05334.1"/>
    </source>
</evidence>
<dbReference type="PANTHER" id="PTHR30173:SF43">
    <property type="entry name" value="ECF RNA POLYMERASE SIGMA FACTOR SIGI-RELATED"/>
    <property type="match status" value="1"/>
</dbReference>
<dbReference type="SUPFAM" id="SSF54427">
    <property type="entry name" value="NTF2-like"/>
    <property type="match status" value="1"/>
</dbReference>
<dbReference type="InterPro" id="IPR007627">
    <property type="entry name" value="RNA_pol_sigma70_r2"/>
</dbReference>
<dbReference type="Gene3D" id="1.10.1740.10">
    <property type="match status" value="1"/>
</dbReference>
<evidence type="ECO:0000256" key="5">
    <source>
        <dbReference type="ARBA" id="ARBA00023163"/>
    </source>
</evidence>
<dbReference type="InterPro" id="IPR036388">
    <property type="entry name" value="WH-like_DNA-bd_sf"/>
</dbReference>
<dbReference type="Gene3D" id="1.10.10.10">
    <property type="entry name" value="Winged helix-like DNA-binding domain superfamily/Winged helix DNA-binding domain"/>
    <property type="match status" value="1"/>
</dbReference>
<evidence type="ECO:0000256" key="1">
    <source>
        <dbReference type="ARBA" id="ARBA00010641"/>
    </source>
</evidence>
<proteinExistence type="inferred from homology"/>
<dbReference type="GO" id="GO:0003677">
    <property type="term" value="F:DNA binding"/>
    <property type="evidence" value="ECO:0007669"/>
    <property type="project" value="InterPro"/>
</dbReference>
<name>A0A1H9U858_9PSEU</name>
<dbReference type="Proteomes" id="UP000199503">
    <property type="component" value="Unassembled WGS sequence"/>
</dbReference>
<dbReference type="STRING" id="65499.SAMN04488000_11569"/>
<dbReference type="Pfam" id="PF04542">
    <property type="entry name" value="Sigma70_r2"/>
    <property type="match status" value="1"/>
</dbReference>
<dbReference type="InterPro" id="IPR013324">
    <property type="entry name" value="RNA_pol_sigma_r3/r4-like"/>
</dbReference>
<dbReference type="PANTHER" id="PTHR30173">
    <property type="entry name" value="SIGMA 19 FACTOR"/>
    <property type="match status" value="1"/>
</dbReference>
<dbReference type="EMBL" id="FOFV01000015">
    <property type="protein sequence ID" value="SES05334.1"/>
    <property type="molecule type" value="Genomic_DNA"/>
</dbReference>
<dbReference type="InterPro" id="IPR013325">
    <property type="entry name" value="RNA_pol_sigma_r2"/>
</dbReference>
<organism evidence="8 9">
    <name type="scientific">Lentzea albida</name>
    <dbReference type="NCBI Taxonomy" id="65499"/>
    <lineage>
        <taxon>Bacteria</taxon>
        <taxon>Bacillati</taxon>
        <taxon>Actinomycetota</taxon>
        <taxon>Actinomycetes</taxon>
        <taxon>Pseudonocardiales</taxon>
        <taxon>Pseudonocardiaceae</taxon>
        <taxon>Lentzea</taxon>
    </lineage>
</organism>
<dbReference type="InterPro" id="IPR013249">
    <property type="entry name" value="RNA_pol_sigma70_r4_t2"/>
</dbReference>
<evidence type="ECO:0000256" key="3">
    <source>
        <dbReference type="ARBA" id="ARBA00023015"/>
    </source>
</evidence>
<evidence type="ECO:0000256" key="2">
    <source>
        <dbReference type="ARBA" id="ARBA00011344"/>
    </source>
</evidence>
<dbReference type="GO" id="GO:0016987">
    <property type="term" value="F:sigma factor activity"/>
    <property type="evidence" value="ECO:0007669"/>
    <property type="project" value="UniProtKB-KW"/>
</dbReference>